<comment type="caution">
    <text evidence="2">The sequence shown here is derived from an EMBL/GenBank/DDBJ whole genome shotgun (WGS) entry which is preliminary data.</text>
</comment>
<proteinExistence type="predicted"/>
<dbReference type="Pfam" id="PF13472">
    <property type="entry name" value="Lipase_GDSL_2"/>
    <property type="match status" value="1"/>
</dbReference>
<dbReference type="EMBL" id="JACHVY010000001">
    <property type="protein sequence ID" value="MBB2900257.1"/>
    <property type="molecule type" value="Genomic_DNA"/>
</dbReference>
<evidence type="ECO:0000313" key="3">
    <source>
        <dbReference type="Proteomes" id="UP000533269"/>
    </source>
</evidence>
<gene>
    <name evidence="2" type="ORF">FHR75_001045</name>
</gene>
<dbReference type="AlphaFoldDB" id="A0A7W4XWB4"/>
<organism evidence="2 3">
    <name type="scientific">Kineococcus radiotolerans</name>
    <dbReference type="NCBI Taxonomy" id="131568"/>
    <lineage>
        <taxon>Bacteria</taxon>
        <taxon>Bacillati</taxon>
        <taxon>Actinomycetota</taxon>
        <taxon>Actinomycetes</taxon>
        <taxon>Kineosporiales</taxon>
        <taxon>Kineosporiaceae</taxon>
        <taxon>Kineococcus</taxon>
    </lineage>
</organism>
<dbReference type="Proteomes" id="UP000533269">
    <property type="component" value="Unassembled WGS sequence"/>
</dbReference>
<evidence type="ECO:0000259" key="1">
    <source>
        <dbReference type="Pfam" id="PF13472"/>
    </source>
</evidence>
<reference evidence="2 3" key="2">
    <citation type="submission" date="2020-08" db="EMBL/GenBank/DDBJ databases">
        <authorList>
            <person name="Partida-Martinez L."/>
            <person name="Huntemann M."/>
            <person name="Clum A."/>
            <person name="Wang J."/>
            <person name="Palaniappan K."/>
            <person name="Ritter S."/>
            <person name="Chen I.-M."/>
            <person name="Stamatis D."/>
            <person name="Reddy T."/>
            <person name="O'Malley R."/>
            <person name="Daum C."/>
            <person name="Shapiro N."/>
            <person name="Ivanova N."/>
            <person name="Kyrpides N."/>
            <person name="Woyke T."/>
        </authorList>
    </citation>
    <scope>NUCLEOTIDE SEQUENCE [LARGE SCALE GENOMIC DNA]</scope>
    <source>
        <strain evidence="2 3">AS2.23</strain>
    </source>
</reference>
<dbReference type="Gene3D" id="3.40.50.1110">
    <property type="entry name" value="SGNH hydrolase"/>
    <property type="match status" value="1"/>
</dbReference>
<dbReference type="InterPro" id="IPR013830">
    <property type="entry name" value="SGNH_hydro"/>
</dbReference>
<dbReference type="InterPro" id="IPR036514">
    <property type="entry name" value="SGNH_hydro_sf"/>
</dbReference>
<dbReference type="CDD" id="cd00229">
    <property type="entry name" value="SGNH_hydrolase"/>
    <property type="match status" value="1"/>
</dbReference>
<sequence length="245" mass="25196">MMRRGGRRRAAPVLGLLLLAVLTGLVWYLAWQRLATPVPSTRTRSAVVVTPTAEVPQRPTAVFLGDSYVQGRGASAPSSRWSSLVAGERGWDEVNLGLGGTGYVATSGPEGCGLDFCPSVEAQVAAAVARAPDVVVVAGGQNDFTPYQDDPEAVDAAIAATFEQLRRQLPGARLIAVGPSTTRAVGAVAEAVDADVRTAAAAVGAQYVSLLEPNVIAPGTVLPDGAHVDDAGHRAIADRVLAAVP</sequence>
<reference evidence="2 3" key="1">
    <citation type="submission" date="2020-08" db="EMBL/GenBank/DDBJ databases">
        <title>The Agave Microbiome: Exploring the role of microbial communities in plant adaptations to desert environments.</title>
        <authorList>
            <person name="Partida-Martinez L.P."/>
        </authorList>
    </citation>
    <scope>NUCLEOTIDE SEQUENCE [LARGE SCALE GENOMIC DNA]</scope>
    <source>
        <strain evidence="2 3">AS2.23</strain>
    </source>
</reference>
<accession>A0A7W4XWB4</accession>
<evidence type="ECO:0000313" key="2">
    <source>
        <dbReference type="EMBL" id="MBB2900257.1"/>
    </source>
</evidence>
<dbReference type="SUPFAM" id="SSF52266">
    <property type="entry name" value="SGNH hydrolase"/>
    <property type="match status" value="1"/>
</dbReference>
<protein>
    <submittedName>
        <fullName evidence="2">Lysophospholipase L1-like esterase</fullName>
    </submittedName>
</protein>
<name>A0A7W4XWB4_KINRA</name>
<feature type="domain" description="SGNH hydrolase-type esterase" evidence="1">
    <location>
        <begin position="63"/>
        <end position="235"/>
    </location>
</feature>